<comment type="caution">
    <text evidence="2">The sequence shown here is derived from an EMBL/GenBank/DDBJ whole genome shotgun (WGS) entry which is preliminary data.</text>
</comment>
<evidence type="ECO:0008006" key="4">
    <source>
        <dbReference type="Google" id="ProtNLM"/>
    </source>
</evidence>
<keyword evidence="1" id="KW-0732">Signal</keyword>
<accession>A0A538SK63</accession>
<evidence type="ECO:0000313" key="3">
    <source>
        <dbReference type="Proteomes" id="UP000317716"/>
    </source>
</evidence>
<name>A0A538SK63_UNCEI</name>
<organism evidence="2 3">
    <name type="scientific">Eiseniibacteriota bacterium</name>
    <dbReference type="NCBI Taxonomy" id="2212470"/>
    <lineage>
        <taxon>Bacteria</taxon>
        <taxon>Candidatus Eiseniibacteriota</taxon>
    </lineage>
</organism>
<dbReference type="AlphaFoldDB" id="A0A538SK63"/>
<dbReference type="EMBL" id="VBOS01000355">
    <property type="protein sequence ID" value="TMQ51756.1"/>
    <property type="molecule type" value="Genomic_DNA"/>
</dbReference>
<evidence type="ECO:0000256" key="1">
    <source>
        <dbReference type="SAM" id="SignalP"/>
    </source>
</evidence>
<feature type="signal peptide" evidence="1">
    <location>
        <begin position="1"/>
        <end position="37"/>
    </location>
</feature>
<gene>
    <name evidence="2" type="ORF">E6K72_10040</name>
</gene>
<evidence type="ECO:0000313" key="2">
    <source>
        <dbReference type="EMBL" id="TMQ51756.1"/>
    </source>
</evidence>
<protein>
    <recommendedName>
        <fullName evidence="4">DUF4142 domain-containing protein</fullName>
    </recommendedName>
</protein>
<sequence>MTGLARYRRMYTSGRFALLALSFFAAVALSLPAAANAGDATLRTTLAQWSHRIALDAQGIGLSAARRHPRRMTRRARHFRLDALRARKALAAVQPSSARGRRAKRLALAAFYDYAIVGRQWALSGQARVRGLRAAAVGHARIAARYARRGSALLLAAKRLLG</sequence>
<dbReference type="Proteomes" id="UP000317716">
    <property type="component" value="Unassembled WGS sequence"/>
</dbReference>
<proteinExistence type="predicted"/>
<reference evidence="2 3" key="1">
    <citation type="journal article" date="2019" name="Nat. Microbiol.">
        <title>Mediterranean grassland soil C-N compound turnover is dependent on rainfall and depth, and is mediated by genomically divergent microorganisms.</title>
        <authorList>
            <person name="Diamond S."/>
            <person name="Andeer P.F."/>
            <person name="Li Z."/>
            <person name="Crits-Christoph A."/>
            <person name="Burstein D."/>
            <person name="Anantharaman K."/>
            <person name="Lane K.R."/>
            <person name="Thomas B.C."/>
            <person name="Pan C."/>
            <person name="Northen T.R."/>
            <person name="Banfield J.F."/>
        </authorList>
    </citation>
    <scope>NUCLEOTIDE SEQUENCE [LARGE SCALE GENOMIC DNA]</scope>
    <source>
        <strain evidence="2">WS_2</strain>
    </source>
</reference>
<feature type="chain" id="PRO_5022133469" description="DUF4142 domain-containing protein" evidence="1">
    <location>
        <begin position="38"/>
        <end position="162"/>
    </location>
</feature>